<dbReference type="SMART" id="SM00387">
    <property type="entry name" value="HATPase_c"/>
    <property type="match status" value="1"/>
</dbReference>
<dbReference type="InterPro" id="IPR036890">
    <property type="entry name" value="HATPase_C_sf"/>
</dbReference>
<dbReference type="SUPFAM" id="SSF47226">
    <property type="entry name" value="Histidine-containing phosphotransfer domain, HPT domain"/>
    <property type="match status" value="1"/>
</dbReference>
<feature type="modified residue" description="4-aspartylphosphate" evidence="8">
    <location>
        <position position="742"/>
    </location>
</feature>
<evidence type="ECO:0000259" key="11">
    <source>
        <dbReference type="PROSITE" id="PS50109"/>
    </source>
</evidence>
<dbReference type="SMART" id="SM00448">
    <property type="entry name" value="REC"/>
    <property type="match status" value="1"/>
</dbReference>
<dbReference type="CDD" id="cd17546">
    <property type="entry name" value="REC_hyHK_CKI1_RcsC-like"/>
    <property type="match status" value="1"/>
</dbReference>
<comment type="subcellular location">
    <subcellularLocation>
        <location evidence="2">Membrane</location>
    </subcellularLocation>
</comment>
<dbReference type="EMBL" id="JQ003582">
    <property type="protein sequence ID" value="AFH88796.1"/>
    <property type="molecule type" value="Genomic_DNA"/>
</dbReference>
<keyword evidence="4 8" id="KW-0597">Phosphoprotein</keyword>
<dbReference type="CDD" id="cd06225">
    <property type="entry name" value="HAMP"/>
    <property type="match status" value="1"/>
</dbReference>
<dbReference type="PRINTS" id="PR00344">
    <property type="entry name" value="BCTRLSENSOR"/>
</dbReference>
<evidence type="ECO:0000256" key="8">
    <source>
        <dbReference type="PROSITE-ProRule" id="PRU00169"/>
    </source>
</evidence>
<dbReference type="SUPFAM" id="SSF55874">
    <property type="entry name" value="ATPase domain of HSP90 chaperone/DNA topoisomerase II/histidine kinase"/>
    <property type="match status" value="1"/>
</dbReference>
<dbReference type="Pfam" id="PF00512">
    <property type="entry name" value="HisKA"/>
    <property type="match status" value="1"/>
</dbReference>
<evidence type="ECO:0000259" key="13">
    <source>
        <dbReference type="PROSITE" id="PS50885"/>
    </source>
</evidence>
<dbReference type="NCBIfam" id="NF011874">
    <property type="entry name" value="PRK15347.1"/>
    <property type="match status" value="1"/>
</dbReference>
<keyword evidence="10" id="KW-1133">Transmembrane helix</keyword>
<proteinExistence type="predicted"/>
<sequence>MTRMKRQQSLVIKLTIFTSISLIIIWLISVFAATYVSLNLSRYRILENLAHFSALRMELTNHRFEGAERDAQALAHRYKLYHATPLMILPGEKSESRYFPFNPDNCIPPGKRERDRTFIQVFGTAGQTYYLDSFILDRRYGVSLLPPRDHTPDYFIRQQVELNAFPNQPAHDNLFWGRPEFLPGTGWSVAVAAAAPNDVLTGLTVKLNDLLSYGHPVLGSDINLWLDGSNRILPFSRVSAQTATRLQPMLQRLTLKDGWQAVPGYMLLRTQLKGPGWQQVILFPQSGGMKRTLDVIAAQLPFAVVTLLMLAVTLFWLLHRYLARPLWDFVAIIGKTGPHSLSARLPENRHDELGSIAHAYNLLLDTLRTQYDNLENVVAERTRALNEAKQQAERANKRKSSHLTTISHELRTPLSGSLGALELLQMTNLTDKQFQLADTARQCVFSLLSIINNLLDFSRIESGQLSLHIEETPLLPILDQAMHTIQGPGQSKGLTLRTFVGKQVPLYLDIDGMRLRQILVNLLGNALKFTQSGGIFLSVKRHDQQVIFAVNDSGQGIAPEEQADVFTPFFQSEGTMQGTGLGLAIAANLAKMMGGSLTLSSTPGLGTCMSFIMPLNDYREPHPLGGQLAAPLALHRQLAAWGISCEPSLEDGPFSAAELRFLPGKLYDRVIRAFAGDLPETTGNIPVQPWRLRILLVDDAVINREIIGMMLHSLGQDVTLAADGTSALALGRQQQFDLVLMDVRMPDMDGTACARLWREDPENRDRDCMITALSANTAPEDIARCKEAGMRHYLTKPVTLAQLADGISYAAEYQLHRDIPLREQDSRLTTSFLSAGSDLLRQKVHESLHSLLNDIELNVNDVEKISALLHTLKGGLGQAGLGELLCDVVDMENLVKHGLPLSGEQIAELRHALDKYLSAENASARDAITQEVTEYE</sequence>
<dbReference type="InterPro" id="IPR004358">
    <property type="entry name" value="Sig_transdc_His_kin-like_C"/>
</dbReference>
<evidence type="ECO:0000256" key="2">
    <source>
        <dbReference type="ARBA" id="ARBA00004370"/>
    </source>
</evidence>
<dbReference type="CDD" id="cd00082">
    <property type="entry name" value="HisKA"/>
    <property type="match status" value="1"/>
</dbReference>
<evidence type="ECO:0000313" key="14">
    <source>
        <dbReference type="EMBL" id="AFH88796.1"/>
    </source>
</evidence>
<feature type="domain" description="Response regulatory" evidence="12">
    <location>
        <begin position="693"/>
        <end position="811"/>
    </location>
</feature>
<evidence type="ECO:0000256" key="3">
    <source>
        <dbReference type="ARBA" id="ARBA00012438"/>
    </source>
</evidence>
<dbReference type="SUPFAM" id="SSF52172">
    <property type="entry name" value="CheY-like"/>
    <property type="match status" value="1"/>
</dbReference>
<keyword evidence="5" id="KW-0808">Transferase</keyword>
<dbReference type="GO" id="GO:0005886">
    <property type="term" value="C:plasma membrane"/>
    <property type="evidence" value="ECO:0007669"/>
    <property type="project" value="UniProtKB-SubCell"/>
</dbReference>
<dbReference type="InterPro" id="IPR003660">
    <property type="entry name" value="HAMP_dom"/>
</dbReference>
<dbReference type="Pfam" id="PF00072">
    <property type="entry name" value="Response_reg"/>
    <property type="match status" value="1"/>
</dbReference>
<dbReference type="InterPro" id="IPR008207">
    <property type="entry name" value="Sig_transdc_His_kin_Hpt_dom"/>
</dbReference>
<dbReference type="PANTHER" id="PTHR45339">
    <property type="entry name" value="HYBRID SIGNAL TRANSDUCTION HISTIDINE KINASE J"/>
    <property type="match status" value="1"/>
</dbReference>
<dbReference type="Gene3D" id="3.40.50.2300">
    <property type="match status" value="1"/>
</dbReference>
<keyword evidence="10" id="KW-0472">Membrane</keyword>
<feature type="transmembrane region" description="Helical" evidence="10">
    <location>
        <begin position="300"/>
        <end position="318"/>
    </location>
</feature>
<dbReference type="InterPro" id="IPR011006">
    <property type="entry name" value="CheY-like_superfamily"/>
</dbReference>
<dbReference type="InterPro" id="IPR005467">
    <property type="entry name" value="His_kinase_dom"/>
</dbReference>
<name>I6PE54_9GAMM</name>
<dbReference type="Pfam" id="PF02518">
    <property type="entry name" value="HATPase_c"/>
    <property type="match status" value="1"/>
</dbReference>
<feature type="domain" description="HAMP" evidence="13">
    <location>
        <begin position="320"/>
        <end position="372"/>
    </location>
</feature>
<dbReference type="PROSITE" id="PS50885">
    <property type="entry name" value="HAMP"/>
    <property type="match status" value="1"/>
</dbReference>
<dbReference type="PROSITE" id="PS50110">
    <property type="entry name" value="RESPONSE_REGULATORY"/>
    <property type="match status" value="1"/>
</dbReference>
<dbReference type="InterPro" id="IPR003661">
    <property type="entry name" value="HisK_dim/P_dom"/>
</dbReference>
<organism evidence="14">
    <name type="scientific">Candidatus Sodalis melophagi</name>
    <dbReference type="NCBI Taxonomy" id="1173031"/>
    <lineage>
        <taxon>Bacteria</taxon>
        <taxon>Pseudomonadati</taxon>
        <taxon>Pseudomonadota</taxon>
        <taxon>Gammaproteobacteria</taxon>
        <taxon>Enterobacterales</taxon>
        <taxon>Bruguierivoracaceae</taxon>
        <taxon>Sodalis</taxon>
    </lineage>
</organism>
<dbReference type="Pfam" id="PF00672">
    <property type="entry name" value="HAMP"/>
    <property type="match status" value="1"/>
</dbReference>
<dbReference type="InterPro" id="IPR036641">
    <property type="entry name" value="HPT_dom_sf"/>
</dbReference>
<dbReference type="Gene3D" id="6.10.340.10">
    <property type="match status" value="1"/>
</dbReference>
<reference evidence="14" key="1">
    <citation type="journal article" date="2012" name="PLoS ONE">
        <title>Candidatus Sodalis melophagi sp. nov.: Phylogenetically Independent Comparative Model to the Tsetse Fly Symbiont Sodalis glossinidius.</title>
        <authorList>
            <person name="Chrudimsky T."/>
            <person name="Husnik F."/>
            <person name="Novakova E."/>
            <person name="Hypsa V."/>
        </authorList>
    </citation>
    <scope>NUCLEOTIDE SEQUENCE</scope>
    <source>
        <strain evidence="14">CZT</strain>
    </source>
</reference>
<keyword evidence="7" id="KW-0902">Two-component regulatory system</keyword>
<evidence type="ECO:0000256" key="10">
    <source>
        <dbReference type="SAM" id="Phobius"/>
    </source>
</evidence>
<dbReference type="SUPFAM" id="SSF158472">
    <property type="entry name" value="HAMP domain-like"/>
    <property type="match status" value="1"/>
</dbReference>
<dbReference type="Gene3D" id="3.30.565.10">
    <property type="entry name" value="Histidine kinase-like ATPase, C-terminal domain"/>
    <property type="match status" value="1"/>
</dbReference>
<dbReference type="SUPFAM" id="SSF47384">
    <property type="entry name" value="Homodimeric domain of signal transducing histidine kinase"/>
    <property type="match status" value="1"/>
</dbReference>
<dbReference type="GO" id="GO:0000155">
    <property type="term" value="F:phosphorelay sensor kinase activity"/>
    <property type="evidence" value="ECO:0007669"/>
    <property type="project" value="InterPro"/>
</dbReference>
<dbReference type="InterPro" id="IPR036097">
    <property type="entry name" value="HisK_dim/P_sf"/>
</dbReference>
<accession>I6PE54</accession>
<evidence type="ECO:0000256" key="9">
    <source>
        <dbReference type="SAM" id="Coils"/>
    </source>
</evidence>
<dbReference type="CDD" id="cd16922">
    <property type="entry name" value="HATPase_EvgS-ArcB-TorS-like"/>
    <property type="match status" value="1"/>
</dbReference>
<keyword evidence="6 14" id="KW-0418">Kinase</keyword>
<dbReference type="AlphaFoldDB" id="I6PE54"/>
<evidence type="ECO:0000256" key="4">
    <source>
        <dbReference type="ARBA" id="ARBA00022553"/>
    </source>
</evidence>
<evidence type="ECO:0000256" key="6">
    <source>
        <dbReference type="ARBA" id="ARBA00022777"/>
    </source>
</evidence>
<evidence type="ECO:0000256" key="5">
    <source>
        <dbReference type="ARBA" id="ARBA00022679"/>
    </source>
</evidence>
<dbReference type="InterPro" id="IPR003594">
    <property type="entry name" value="HATPase_dom"/>
</dbReference>
<gene>
    <name evidence="14" type="primary">ssrA</name>
</gene>
<protein>
    <recommendedName>
        <fullName evidence="3">histidine kinase</fullName>
        <ecNumber evidence="3">2.7.13.3</ecNumber>
    </recommendedName>
</protein>
<dbReference type="SMART" id="SM00304">
    <property type="entry name" value="HAMP"/>
    <property type="match status" value="1"/>
</dbReference>
<dbReference type="InterPro" id="IPR001789">
    <property type="entry name" value="Sig_transdc_resp-reg_receiver"/>
</dbReference>
<evidence type="ECO:0000256" key="1">
    <source>
        <dbReference type="ARBA" id="ARBA00000085"/>
    </source>
</evidence>
<feature type="domain" description="Histidine kinase" evidence="11">
    <location>
        <begin position="405"/>
        <end position="617"/>
    </location>
</feature>
<feature type="transmembrane region" description="Helical" evidence="10">
    <location>
        <begin position="12"/>
        <end position="38"/>
    </location>
</feature>
<keyword evidence="9" id="KW-0175">Coiled coil</keyword>
<dbReference type="Gene3D" id="1.10.287.130">
    <property type="match status" value="1"/>
</dbReference>
<dbReference type="PANTHER" id="PTHR45339:SF5">
    <property type="entry name" value="HISTIDINE KINASE"/>
    <property type="match status" value="1"/>
</dbReference>
<comment type="catalytic activity">
    <reaction evidence="1">
        <text>ATP + protein L-histidine = ADP + protein N-phospho-L-histidine.</text>
        <dbReference type="EC" id="2.7.13.3"/>
    </reaction>
</comment>
<dbReference type="GO" id="GO:0005524">
    <property type="term" value="F:ATP binding"/>
    <property type="evidence" value="ECO:0007669"/>
    <property type="project" value="UniProtKB-KW"/>
</dbReference>
<dbReference type="SMART" id="SM00388">
    <property type="entry name" value="HisKA"/>
    <property type="match status" value="1"/>
</dbReference>
<evidence type="ECO:0000256" key="7">
    <source>
        <dbReference type="ARBA" id="ARBA00023012"/>
    </source>
</evidence>
<dbReference type="EC" id="2.7.13.3" evidence="3"/>
<evidence type="ECO:0000259" key="12">
    <source>
        <dbReference type="PROSITE" id="PS50110"/>
    </source>
</evidence>
<dbReference type="Pfam" id="PF01627">
    <property type="entry name" value="Hpt"/>
    <property type="match status" value="1"/>
</dbReference>
<dbReference type="PROSITE" id="PS50109">
    <property type="entry name" value="HIS_KIN"/>
    <property type="match status" value="1"/>
</dbReference>
<keyword evidence="10" id="KW-0812">Transmembrane</keyword>
<feature type="coiled-coil region" evidence="9">
    <location>
        <begin position="357"/>
        <end position="405"/>
    </location>
</feature>